<dbReference type="GO" id="GO:0005829">
    <property type="term" value="C:cytosol"/>
    <property type="evidence" value="ECO:0007669"/>
    <property type="project" value="TreeGrafter"/>
</dbReference>
<dbReference type="CDD" id="cd00882">
    <property type="entry name" value="Ras_like_GTPase"/>
    <property type="match status" value="1"/>
</dbReference>
<proteinExistence type="predicted"/>
<dbReference type="PANTHER" id="PTHR46005:SF4">
    <property type="entry name" value="RHO GTPASE-ACTIVATING PROTEIN 190"/>
    <property type="match status" value="1"/>
</dbReference>
<evidence type="ECO:0000313" key="2">
    <source>
        <dbReference type="Proteomes" id="UP001165289"/>
    </source>
</evidence>
<dbReference type="EMBL" id="JAKMXF010000222">
    <property type="protein sequence ID" value="KAI6654405.1"/>
    <property type="molecule type" value="Genomic_DNA"/>
</dbReference>
<dbReference type="InterPro" id="IPR051978">
    <property type="entry name" value="Rho-GAP_domain"/>
</dbReference>
<dbReference type="SUPFAM" id="SSF52540">
    <property type="entry name" value="P-loop containing nucleoside triphosphate hydrolases"/>
    <property type="match status" value="1"/>
</dbReference>
<dbReference type="AlphaFoldDB" id="A0AAV7K002"/>
<dbReference type="Gene3D" id="3.40.50.300">
    <property type="entry name" value="P-loop containing nucleotide triphosphate hydrolases"/>
    <property type="match status" value="2"/>
</dbReference>
<name>A0AAV7K002_9METZ</name>
<organism evidence="1 2">
    <name type="scientific">Oopsacas minuta</name>
    <dbReference type="NCBI Taxonomy" id="111878"/>
    <lineage>
        <taxon>Eukaryota</taxon>
        <taxon>Metazoa</taxon>
        <taxon>Porifera</taxon>
        <taxon>Hexactinellida</taxon>
        <taxon>Hexasterophora</taxon>
        <taxon>Lyssacinosida</taxon>
        <taxon>Leucopsacidae</taxon>
        <taxon>Oopsacas</taxon>
    </lineage>
</organism>
<keyword evidence="2" id="KW-1185">Reference proteome</keyword>
<dbReference type="GO" id="GO:0007266">
    <property type="term" value="P:Rho protein signal transduction"/>
    <property type="evidence" value="ECO:0007669"/>
    <property type="project" value="TreeGrafter"/>
</dbReference>
<dbReference type="PANTHER" id="PTHR46005">
    <property type="entry name" value="RHO GTPASE-ACTIVATING PROTEIN 190"/>
    <property type="match status" value="1"/>
</dbReference>
<sequence length="515" mass="58945">MLTVIATLISIYDLLYLSRIITSRFISNELASDHFLYWGQITFQDEDCLIAIQILEHTEFTEDSTLRSFNASQNYIKRCTQLKFTNPGKMKYINCDQIAIPDEFEKEQCPNKRWAARFRSGDADVTDLPGSGRPLSATNSENIALIESTIMEDKCIAVNQLEQGIEILSGAIHIILTTELGYQSICGKWVPHKLSKNQRLTRLIFSKKLLGTYENCDSRRLTEIITGDETWVYYSTPYSKYKKRSWVNIDGFIFVFDVSLGKTSDQESQKKYAERLLPVLITTKKPIVFVASKCDNLDRDMLNYLIQLSTKRKTYPVVETSVFKGINLEVPLLLIANQVTKKLSPVKNLPYVDALLTYDQTINEMVVSFQKLIDSEVTNFRLKVAQIIPKIKSDAIFVRLSRECGSQKPRGMISQHLRKLREDVEQVKSKEFLEKIMLALKSCLPHVPNDKYTIDQCIQEGDLREKYLAPVNFMDPDVECAKVLIQFQPIFSSRGHSDPHFCIGAGYVTDETNPM</sequence>
<protein>
    <submittedName>
        <fullName evidence="1">Transposase</fullName>
    </submittedName>
</protein>
<gene>
    <name evidence="1" type="ORF">LOD99_801</name>
</gene>
<dbReference type="InterPro" id="IPR027417">
    <property type="entry name" value="P-loop_NTPase"/>
</dbReference>
<evidence type="ECO:0000313" key="1">
    <source>
        <dbReference type="EMBL" id="KAI6654405.1"/>
    </source>
</evidence>
<dbReference type="GO" id="GO:0005096">
    <property type="term" value="F:GTPase activator activity"/>
    <property type="evidence" value="ECO:0007669"/>
    <property type="project" value="TreeGrafter"/>
</dbReference>
<comment type="caution">
    <text evidence="1">The sequence shown here is derived from an EMBL/GenBank/DDBJ whole genome shotgun (WGS) entry which is preliminary data.</text>
</comment>
<reference evidence="1 2" key="1">
    <citation type="journal article" date="2023" name="BMC Biol.">
        <title>The compact genome of the sponge Oopsacas minuta (Hexactinellida) is lacking key metazoan core genes.</title>
        <authorList>
            <person name="Santini S."/>
            <person name="Schenkelaars Q."/>
            <person name="Jourda C."/>
            <person name="Duchesne M."/>
            <person name="Belahbib H."/>
            <person name="Rocher C."/>
            <person name="Selva M."/>
            <person name="Riesgo A."/>
            <person name="Vervoort M."/>
            <person name="Leys S.P."/>
            <person name="Kodjabachian L."/>
            <person name="Le Bivic A."/>
            <person name="Borchiellini C."/>
            <person name="Claverie J.M."/>
            <person name="Renard E."/>
        </authorList>
    </citation>
    <scope>NUCLEOTIDE SEQUENCE [LARGE SCALE GENOMIC DNA]</scope>
    <source>
        <strain evidence="1">SPO-2</strain>
    </source>
</reference>
<dbReference type="Proteomes" id="UP001165289">
    <property type="component" value="Unassembled WGS sequence"/>
</dbReference>
<dbReference type="GO" id="GO:0008361">
    <property type="term" value="P:regulation of cell size"/>
    <property type="evidence" value="ECO:0007669"/>
    <property type="project" value="TreeGrafter"/>
</dbReference>
<accession>A0AAV7K002</accession>